<keyword evidence="2" id="KW-0547">Nucleotide-binding</keyword>
<evidence type="ECO:0008006" key="4">
    <source>
        <dbReference type="Google" id="ProtNLM"/>
    </source>
</evidence>
<dbReference type="PROSITE" id="PS00496">
    <property type="entry name" value="PII_GLNB_UMP"/>
    <property type="match status" value="1"/>
</dbReference>
<dbReference type="PIRSF" id="PIRSF039144">
    <property type="entry name" value="GlnB"/>
    <property type="match status" value="1"/>
</dbReference>
<dbReference type="GO" id="GO:0030234">
    <property type="term" value="F:enzyme regulator activity"/>
    <property type="evidence" value="ECO:0007669"/>
    <property type="project" value="InterPro"/>
</dbReference>
<dbReference type="FunFam" id="3.30.70.120:FF:000001">
    <property type="entry name" value="Nitrogen regulatory protein P-II"/>
    <property type="match status" value="1"/>
</dbReference>
<dbReference type="SMART" id="SM00938">
    <property type="entry name" value="P-II"/>
    <property type="match status" value="1"/>
</dbReference>
<sequence length="112" mass="11838">MKLITAVIKPFKLEDVRQALGEAGVQGMTVTEVKGFGRQKGHTELYRGAEYSVDFVPKTKIEAAVSDELVEQAVEAIVGAAGTGSIGDGKVFVSDLGQAVRIRTSETGDQAL</sequence>
<dbReference type="GO" id="GO:0005524">
    <property type="term" value="F:ATP binding"/>
    <property type="evidence" value="ECO:0007669"/>
    <property type="project" value="TreeGrafter"/>
</dbReference>
<proteinExistence type="predicted"/>
<dbReference type="Pfam" id="PF00543">
    <property type="entry name" value="P-II"/>
    <property type="match status" value="1"/>
</dbReference>
<keyword evidence="1" id="KW-0597">Phosphoprotein</keyword>
<dbReference type="EMBL" id="UINC01017391">
    <property type="protein sequence ID" value="SVA72040.1"/>
    <property type="molecule type" value="Genomic_DNA"/>
</dbReference>
<dbReference type="SUPFAM" id="SSF54913">
    <property type="entry name" value="GlnB-like"/>
    <property type="match status" value="1"/>
</dbReference>
<dbReference type="PANTHER" id="PTHR30115:SF20">
    <property type="entry name" value="NITROGEN REGULATORY PROTEIN GLNK"/>
    <property type="match status" value="1"/>
</dbReference>
<dbReference type="InterPro" id="IPR011322">
    <property type="entry name" value="N-reg_PII-like_a/b"/>
</dbReference>
<evidence type="ECO:0000256" key="2">
    <source>
        <dbReference type="ARBA" id="ARBA00022741"/>
    </source>
</evidence>
<dbReference type="AlphaFoldDB" id="A0A381Y587"/>
<reference evidence="3" key="1">
    <citation type="submission" date="2018-05" db="EMBL/GenBank/DDBJ databases">
        <authorList>
            <person name="Lanie J.A."/>
            <person name="Ng W.-L."/>
            <person name="Kazmierczak K.M."/>
            <person name="Andrzejewski T.M."/>
            <person name="Davidsen T.M."/>
            <person name="Wayne K.J."/>
            <person name="Tettelin H."/>
            <person name="Glass J.I."/>
            <person name="Rusch D."/>
            <person name="Podicherti R."/>
            <person name="Tsui H.-C.T."/>
            <person name="Winkler M.E."/>
        </authorList>
    </citation>
    <scope>NUCLEOTIDE SEQUENCE</scope>
</reference>
<dbReference type="PRINTS" id="PR00340">
    <property type="entry name" value="PIIGLNB"/>
</dbReference>
<dbReference type="PROSITE" id="PS51343">
    <property type="entry name" value="PII_GLNB_DOM"/>
    <property type="match status" value="1"/>
</dbReference>
<gene>
    <name evidence="3" type="ORF">METZ01_LOCUS124894</name>
</gene>
<dbReference type="InterPro" id="IPR002332">
    <property type="entry name" value="N-reg_PII_urydylation_site"/>
</dbReference>
<dbReference type="GO" id="GO:0006808">
    <property type="term" value="P:regulation of nitrogen utilization"/>
    <property type="evidence" value="ECO:0007669"/>
    <property type="project" value="InterPro"/>
</dbReference>
<dbReference type="InterPro" id="IPR015867">
    <property type="entry name" value="N-reg_PII/ATP_PRibTrfase_C"/>
</dbReference>
<dbReference type="GO" id="GO:0005829">
    <property type="term" value="C:cytosol"/>
    <property type="evidence" value="ECO:0007669"/>
    <property type="project" value="TreeGrafter"/>
</dbReference>
<evidence type="ECO:0000256" key="1">
    <source>
        <dbReference type="ARBA" id="ARBA00022553"/>
    </source>
</evidence>
<dbReference type="Gene3D" id="3.30.70.120">
    <property type="match status" value="1"/>
</dbReference>
<protein>
    <recommendedName>
        <fullName evidence="4">Nitrogen regulatory protein P-II</fullName>
    </recommendedName>
</protein>
<evidence type="ECO:0000313" key="3">
    <source>
        <dbReference type="EMBL" id="SVA72040.1"/>
    </source>
</evidence>
<dbReference type="PANTHER" id="PTHR30115">
    <property type="entry name" value="NITROGEN REGULATORY PROTEIN P-II"/>
    <property type="match status" value="1"/>
</dbReference>
<dbReference type="InterPro" id="IPR017918">
    <property type="entry name" value="N-reg_PII_CS"/>
</dbReference>
<name>A0A381Y587_9ZZZZ</name>
<accession>A0A381Y587</accession>
<organism evidence="3">
    <name type="scientific">marine metagenome</name>
    <dbReference type="NCBI Taxonomy" id="408172"/>
    <lineage>
        <taxon>unclassified sequences</taxon>
        <taxon>metagenomes</taxon>
        <taxon>ecological metagenomes</taxon>
    </lineage>
</organism>
<dbReference type="PROSITE" id="PS00638">
    <property type="entry name" value="PII_GLNB_CTER"/>
    <property type="match status" value="1"/>
</dbReference>
<dbReference type="InterPro" id="IPR002187">
    <property type="entry name" value="N-reg_PII"/>
</dbReference>